<evidence type="ECO:0000256" key="2">
    <source>
        <dbReference type="ARBA" id="ARBA00022737"/>
    </source>
</evidence>
<proteinExistence type="predicted"/>
<evidence type="ECO:0000256" key="1">
    <source>
        <dbReference type="ARBA" id="ARBA00022614"/>
    </source>
</evidence>
<feature type="domain" description="NB-ARC" evidence="4">
    <location>
        <begin position="173"/>
        <end position="338"/>
    </location>
</feature>
<dbReference type="PANTHER" id="PTHR36766">
    <property type="entry name" value="PLANT BROAD-SPECTRUM MILDEW RESISTANCE PROTEIN RPW8"/>
    <property type="match status" value="1"/>
</dbReference>
<dbReference type="Gene3D" id="3.40.50.300">
    <property type="entry name" value="P-loop containing nucleotide triphosphate hydrolases"/>
    <property type="match status" value="1"/>
</dbReference>
<dbReference type="Pfam" id="PF23598">
    <property type="entry name" value="LRR_14"/>
    <property type="match status" value="1"/>
</dbReference>
<feature type="domain" description="Disease resistance protein winged helix" evidence="5">
    <location>
        <begin position="423"/>
        <end position="495"/>
    </location>
</feature>
<feature type="domain" description="Disease resistance R13L4/SHOC-2-like LRR" evidence="6">
    <location>
        <begin position="565"/>
        <end position="823"/>
    </location>
</feature>
<dbReference type="InterPro" id="IPR002182">
    <property type="entry name" value="NB-ARC"/>
</dbReference>
<dbReference type="Gene3D" id="1.10.8.430">
    <property type="entry name" value="Helical domain of apoptotic protease-activating factors"/>
    <property type="match status" value="1"/>
</dbReference>
<gene>
    <name evidence="8" type="ORF">SVIM_LOCUS388369</name>
</gene>
<evidence type="ECO:0000259" key="5">
    <source>
        <dbReference type="Pfam" id="PF23559"/>
    </source>
</evidence>
<evidence type="ECO:0000259" key="6">
    <source>
        <dbReference type="Pfam" id="PF23598"/>
    </source>
</evidence>
<dbReference type="InterPro" id="IPR036388">
    <property type="entry name" value="WH-like_DNA-bd_sf"/>
</dbReference>
<reference evidence="8" key="1">
    <citation type="submission" date="2019-03" db="EMBL/GenBank/DDBJ databases">
        <authorList>
            <person name="Mank J."/>
            <person name="Almeida P."/>
        </authorList>
    </citation>
    <scope>NUCLEOTIDE SEQUENCE</scope>
    <source>
        <strain evidence="8">78183</strain>
    </source>
</reference>
<dbReference type="AlphaFoldDB" id="A0A6N2MZC2"/>
<dbReference type="InterPro" id="IPR032675">
    <property type="entry name" value="LRR_dom_sf"/>
</dbReference>
<dbReference type="PRINTS" id="PR00364">
    <property type="entry name" value="DISEASERSIST"/>
</dbReference>
<organism evidence="8">
    <name type="scientific">Salix viminalis</name>
    <name type="common">Common osier</name>
    <name type="synonym">Basket willow</name>
    <dbReference type="NCBI Taxonomy" id="40686"/>
    <lineage>
        <taxon>Eukaryota</taxon>
        <taxon>Viridiplantae</taxon>
        <taxon>Streptophyta</taxon>
        <taxon>Embryophyta</taxon>
        <taxon>Tracheophyta</taxon>
        <taxon>Spermatophyta</taxon>
        <taxon>Magnoliopsida</taxon>
        <taxon>eudicotyledons</taxon>
        <taxon>Gunneridae</taxon>
        <taxon>Pentapetalae</taxon>
        <taxon>rosids</taxon>
        <taxon>fabids</taxon>
        <taxon>Malpighiales</taxon>
        <taxon>Salicaceae</taxon>
        <taxon>Saliceae</taxon>
        <taxon>Salix</taxon>
    </lineage>
</organism>
<dbReference type="InterPro" id="IPR056789">
    <property type="entry name" value="LRR_R13L1-DRL21"/>
</dbReference>
<keyword evidence="1" id="KW-0433">Leucine-rich repeat</keyword>
<dbReference type="SUPFAM" id="SSF52058">
    <property type="entry name" value="L domain-like"/>
    <property type="match status" value="1"/>
</dbReference>
<evidence type="ECO:0000259" key="4">
    <source>
        <dbReference type="Pfam" id="PF00931"/>
    </source>
</evidence>
<dbReference type="SUPFAM" id="SSF52540">
    <property type="entry name" value="P-loop containing nucleoside triphosphate hydrolases"/>
    <property type="match status" value="1"/>
</dbReference>
<keyword evidence="3" id="KW-0611">Plant defense</keyword>
<dbReference type="InterPro" id="IPR058922">
    <property type="entry name" value="WHD_DRP"/>
</dbReference>
<evidence type="ECO:0000313" key="8">
    <source>
        <dbReference type="EMBL" id="VFU54993.1"/>
    </source>
</evidence>
<keyword evidence="2" id="KW-0677">Repeat</keyword>
<dbReference type="SUPFAM" id="SSF52047">
    <property type="entry name" value="RNI-like"/>
    <property type="match status" value="1"/>
</dbReference>
<dbReference type="InterPro" id="IPR042197">
    <property type="entry name" value="Apaf_helical"/>
</dbReference>
<dbReference type="GO" id="GO:0043531">
    <property type="term" value="F:ADP binding"/>
    <property type="evidence" value="ECO:0007669"/>
    <property type="project" value="InterPro"/>
</dbReference>
<evidence type="ECO:0000256" key="3">
    <source>
        <dbReference type="ARBA" id="ARBA00022821"/>
    </source>
</evidence>
<feature type="domain" description="R13L1/DRL21-like LRR repeat region" evidence="7">
    <location>
        <begin position="1084"/>
        <end position="1150"/>
    </location>
</feature>
<dbReference type="InterPro" id="IPR055414">
    <property type="entry name" value="LRR_R13L4/SHOC2-like"/>
</dbReference>
<dbReference type="Gene3D" id="3.80.10.10">
    <property type="entry name" value="Ribonuclease Inhibitor"/>
    <property type="match status" value="3"/>
</dbReference>
<dbReference type="GO" id="GO:0006952">
    <property type="term" value="P:defense response"/>
    <property type="evidence" value="ECO:0007669"/>
    <property type="project" value="UniProtKB-KW"/>
</dbReference>
<dbReference type="FunFam" id="1.10.10.10:FF:000322">
    <property type="entry name" value="Probable disease resistance protein At1g63360"/>
    <property type="match status" value="1"/>
</dbReference>
<sequence length="1190" mass="134774">MEVERECDSMDVHGHIVWILGKKKRRRSGRSCFCLVNLGKTREHSSARDGTGMGVKDELEKLRNTASVIKAIFLDAEEQQTKSHERQLMVQDKKVMKVCAFFTKIKHTAYCFQLSYKIKAIRERLNDIASDRSKFHLTDHPRRITGVSVEREQTHSFVCVEEVVGREDDKLAIEELLLHSSTEENVSVIPVVGIGGLGKTTLVQLVYNAEKIRRHFELRIWVCVSDVFDVKLIVQKMFESATNTKCDTLEMDSLLTRLGKELDGKKFLLILDDVWNDNRERWLKLRGLLMGGARGSKVVVTTRSQLIATITGTEKPYLLRNLSEDESWFLFEKLAFKQGREVENARLVAIGKEVVKKCAGVPLAIRTMGSLLYCRDTETEWLSFRDRDLSMIPQNENDILPILKLSYELLPPCLKNCFAYCSLFPKDCEINKQTLIRLWMAQGFLQPADGMQHPEEVGHQCFMDLARRSFFQDLEYGEWGDVVSCRMHDLMHDLALLVGGSESSAVDSNADNICGRIRHVSLDFELDSSQKIPPSLLKASKIRTFVLPVQPIYRKILNQAPHDTIISSFRCLRALDFHNTGVEIVPSSISKLKHLRYLDLSKNEDLKRLPLRITRLKNLQTLKLSSCKRLEALPRHISKMTSLRHLEIDHCTGLTHMPNGLGQLTSLQTLTQFVAGKHGTSPDIIASLRELSGLNDLRGELKIAKLEKLKVSALESREANLKGKESLEVLRLEWTRGVNDDRVIEEDEVLLESFQPHSNLKEFHIYGYRAGKFPRWMALDLSLLLPNLLEIIIWRCYRCLELPMFSQLPMLRVLKLEEVTALQYIENSSNECSTLSSARGNRSKRGKREEKPALFFPSLQELRLFDLRDFKGWWREEVSVVSNDEAAVELTAGISLPSVAACEEKQQPPQQQLVLPSFPCLSKLTIGHCPNLSNLPLHPFLNEVEFKDVNSGLVQWSMAGLASMEESSASGSSTSLPSFPSTLKLKHLCIDSVMDLVSMSELGLHNLTSLDHLTVENCPNLSSLPELSLRGSLRFLSVSGCGSLASLSSDCTIHILEELESKNSEFRGLNSLRRLKIGYMPQLESIPDGIKQVTSLQDLKIEGCVGLKNLPEWIRNLKLLQRLDISDCPELDSLPLGCVKALQILEICNCPKLLRIFETRTSMDWPFIAAIPHVYVDRKKITIHAADISS</sequence>
<name>A0A6N2MZC2_SALVM</name>
<dbReference type="PANTHER" id="PTHR36766:SF38">
    <property type="entry name" value="DISEASE RESISTANCE PROTEIN RGA3"/>
    <property type="match status" value="1"/>
</dbReference>
<dbReference type="Pfam" id="PF23559">
    <property type="entry name" value="WHD_DRP"/>
    <property type="match status" value="1"/>
</dbReference>
<dbReference type="EMBL" id="CAADRP010001863">
    <property type="protein sequence ID" value="VFU54993.1"/>
    <property type="molecule type" value="Genomic_DNA"/>
</dbReference>
<dbReference type="Gene3D" id="1.10.10.10">
    <property type="entry name" value="Winged helix-like DNA-binding domain superfamily/Winged helix DNA-binding domain"/>
    <property type="match status" value="1"/>
</dbReference>
<accession>A0A6N2MZC2</accession>
<dbReference type="Pfam" id="PF25019">
    <property type="entry name" value="LRR_R13L1-DRL21"/>
    <property type="match status" value="1"/>
</dbReference>
<dbReference type="FunFam" id="3.40.50.300:FF:001091">
    <property type="entry name" value="Probable disease resistance protein At1g61300"/>
    <property type="match status" value="1"/>
</dbReference>
<dbReference type="Pfam" id="PF00931">
    <property type="entry name" value="NB-ARC"/>
    <property type="match status" value="1"/>
</dbReference>
<dbReference type="InterPro" id="IPR027417">
    <property type="entry name" value="P-loop_NTPase"/>
</dbReference>
<protein>
    <submittedName>
        <fullName evidence="8">Uncharacterized protein</fullName>
    </submittedName>
</protein>
<evidence type="ECO:0000259" key="7">
    <source>
        <dbReference type="Pfam" id="PF25019"/>
    </source>
</evidence>